<dbReference type="EMBL" id="CM018038">
    <property type="protein sequence ID" value="KAA8538583.1"/>
    <property type="molecule type" value="Genomic_DNA"/>
</dbReference>
<feature type="region of interest" description="Disordered" evidence="1">
    <location>
        <begin position="58"/>
        <end position="86"/>
    </location>
</feature>
<dbReference type="Proteomes" id="UP000325577">
    <property type="component" value="Linkage Group LG15"/>
</dbReference>
<evidence type="ECO:0000313" key="3">
    <source>
        <dbReference type="Proteomes" id="UP000325577"/>
    </source>
</evidence>
<accession>A0A5J5B5S4</accession>
<reference evidence="2 3" key="1">
    <citation type="submission" date="2019-09" db="EMBL/GenBank/DDBJ databases">
        <title>A chromosome-level genome assembly of the Chinese tupelo Nyssa sinensis.</title>
        <authorList>
            <person name="Yang X."/>
            <person name="Kang M."/>
            <person name="Yang Y."/>
            <person name="Xiong H."/>
            <person name="Wang M."/>
            <person name="Zhang Z."/>
            <person name="Wang Z."/>
            <person name="Wu H."/>
            <person name="Ma T."/>
            <person name="Liu J."/>
            <person name="Xi Z."/>
        </authorList>
    </citation>
    <scope>NUCLEOTIDE SEQUENCE [LARGE SCALE GENOMIC DNA]</scope>
    <source>
        <strain evidence="2">J267</strain>
        <tissue evidence="2">Leaf</tissue>
    </source>
</reference>
<gene>
    <name evidence="2" type="ORF">F0562_028223</name>
</gene>
<name>A0A5J5B5S4_9ASTE</name>
<protein>
    <submittedName>
        <fullName evidence="2">Uncharacterized protein</fullName>
    </submittedName>
</protein>
<dbReference type="AlphaFoldDB" id="A0A5J5B5S4"/>
<organism evidence="2 3">
    <name type="scientific">Nyssa sinensis</name>
    <dbReference type="NCBI Taxonomy" id="561372"/>
    <lineage>
        <taxon>Eukaryota</taxon>
        <taxon>Viridiplantae</taxon>
        <taxon>Streptophyta</taxon>
        <taxon>Embryophyta</taxon>
        <taxon>Tracheophyta</taxon>
        <taxon>Spermatophyta</taxon>
        <taxon>Magnoliopsida</taxon>
        <taxon>eudicotyledons</taxon>
        <taxon>Gunneridae</taxon>
        <taxon>Pentapetalae</taxon>
        <taxon>asterids</taxon>
        <taxon>Cornales</taxon>
        <taxon>Nyssaceae</taxon>
        <taxon>Nyssa</taxon>
    </lineage>
</organism>
<evidence type="ECO:0000313" key="2">
    <source>
        <dbReference type="EMBL" id="KAA8538583.1"/>
    </source>
</evidence>
<proteinExistence type="predicted"/>
<sequence>MEMLSVALSMNLDNLYDTVVHHMKNVYMITKVDPDSWGDGYINGDNSLGDVEVEVESDGNIDGEDDDAYGGDDDDDVFGFSYEDEK</sequence>
<keyword evidence="3" id="KW-1185">Reference proteome</keyword>
<evidence type="ECO:0000256" key="1">
    <source>
        <dbReference type="SAM" id="MobiDB-lite"/>
    </source>
</evidence>